<name>A0A1L9SF79_9EURO</name>
<evidence type="ECO:0000313" key="2">
    <source>
        <dbReference type="Proteomes" id="UP000184188"/>
    </source>
</evidence>
<protein>
    <submittedName>
        <fullName evidence="1">Uncharacterized protein</fullName>
    </submittedName>
</protein>
<accession>A0A1L9SF79</accession>
<dbReference type="Proteomes" id="UP000184188">
    <property type="component" value="Unassembled WGS sequence"/>
</dbReference>
<proteinExistence type="predicted"/>
<dbReference type="AlphaFoldDB" id="A0A1L9SF79"/>
<organism evidence="1 2">
    <name type="scientific">Penicilliopsis zonata CBS 506.65</name>
    <dbReference type="NCBI Taxonomy" id="1073090"/>
    <lineage>
        <taxon>Eukaryota</taxon>
        <taxon>Fungi</taxon>
        <taxon>Dikarya</taxon>
        <taxon>Ascomycota</taxon>
        <taxon>Pezizomycotina</taxon>
        <taxon>Eurotiomycetes</taxon>
        <taxon>Eurotiomycetidae</taxon>
        <taxon>Eurotiales</taxon>
        <taxon>Aspergillaceae</taxon>
        <taxon>Penicilliopsis</taxon>
    </lineage>
</organism>
<dbReference type="EMBL" id="KV878344">
    <property type="protein sequence ID" value="OJJ45798.1"/>
    <property type="molecule type" value="Genomic_DNA"/>
</dbReference>
<reference evidence="2" key="1">
    <citation type="journal article" date="2017" name="Genome Biol.">
        <title>Comparative genomics reveals high biological diversity and specific adaptations in the industrially and medically important fungal genus Aspergillus.</title>
        <authorList>
            <person name="de Vries R.P."/>
            <person name="Riley R."/>
            <person name="Wiebenga A."/>
            <person name="Aguilar-Osorio G."/>
            <person name="Amillis S."/>
            <person name="Uchima C.A."/>
            <person name="Anderluh G."/>
            <person name="Asadollahi M."/>
            <person name="Askin M."/>
            <person name="Barry K."/>
            <person name="Battaglia E."/>
            <person name="Bayram O."/>
            <person name="Benocci T."/>
            <person name="Braus-Stromeyer S.A."/>
            <person name="Caldana C."/>
            <person name="Canovas D."/>
            <person name="Cerqueira G.C."/>
            <person name="Chen F."/>
            <person name="Chen W."/>
            <person name="Choi C."/>
            <person name="Clum A."/>
            <person name="Dos Santos R.A."/>
            <person name="Damasio A.R."/>
            <person name="Diallinas G."/>
            <person name="Emri T."/>
            <person name="Fekete E."/>
            <person name="Flipphi M."/>
            <person name="Freyberg S."/>
            <person name="Gallo A."/>
            <person name="Gournas C."/>
            <person name="Habgood R."/>
            <person name="Hainaut M."/>
            <person name="Harispe M.L."/>
            <person name="Henrissat B."/>
            <person name="Hilden K.S."/>
            <person name="Hope R."/>
            <person name="Hossain A."/>
            <person name="Karabika E."/>
            <person name="Karaffa L."/>
            <person name="Karanyi Z."/>
            <person name="Krasevec N."/>
            <person name="Kuo A."/>
            <person name="Kusch H."/>
            <person name="LaButti K."/>
            <person name="Lagendijk E.L."/>
            <person name="Lapidus A."/>
            <person name="Levasseur A."/>
            <person name="Lindquist E."/>
            <person name="Lipzen A."/>
            <person name="Logrieco A.F."/>
            <person name="MacCabe A."/>
            <person name="Maekelae M.R."/>
            <person name="Malavazi I."/>
            <person name="Melin P."/>
            <person name="Meyer V."/>
            <person name="Mielnichuk N."/>
            <person name="Miskei M."/>
            <person name="Molnar A.P."/>
            <person name="Mule G."/>
            <person name="Ngan C.Y."/>
            <person name="Orejas M."/>
            <person name="Orosz E."/>
            <person name="Ouedraogo J.P."/>
            <person name="Overkamp K.M."/>
            <person name="Park H.-S."/>
            <person name="Perrone G."/>
            <person name="Piumi F."/>
            <person name="Punt P.J."/>
            <person name="Ram A.F."/>
            <person name="Ramon A."/>
            <person name="Rauscher S."/>
            <person name="Record E."/>
            <person name="Riano-Pachon D.M."/>
            <person name="Robert V."/>
            <person name="Roehrig J."/>
            <person name="Ruller R."/>
            <person name="Salamov A."/>
            <person name="Salih N.S."/>
            <person name="Samson R.A."/>
            <person name="Sandor E."/>
            <person name="Sanguinetti M."/>
            <person name="Schuetze T."/>
            <person name="Sepcic K."/>
            <person name="Shelest E."/>
            <person name="Sherlock G."/>
            <person name="Sophianopoulou V."/>
            <person name="Squina F.M."/>
            <person name="Sun H."/>
            <person name="Susca A."/>
            <person name="Todd R.B."/>
            <person name="Tsang A."/>
            <person name="Unkles S.E."/>
            <person name="van de Wiele N."/>
            <person name="van Rossen-Uffink D."/>
            <person name="Oliveira J.V."/>
            <person name="Vesth T.C."/>
            <person name="Visser J."/>
            <person name="Yu J.-H."/>
            <person name="Zhou M."/>
            <person name="Andersen M.R."/>
            <person name="Archer D.B."/>
            <person name="Baker S.E."/>
            <person name="Benoit I."/>
            <person name="Brakhage A.A."/>
            <person name="Braus G.H."/>
            <person name="Fischer R."/>
            <person name="Frisvad J.C."/>
            <person name="Goldman G.H."/>
            <person name="Houbraken J."/>
            <person name="Oakley B."/>
            <person name="Pocsi I."/>
            <person name="Scazzocchio C."/>
            <person name="Seiboth B."/>
            <person name="vanKuyk P.A."/>
            <person name="Wortman J."/>
            <person name="Dyer P.S."/>
            <person name="Grigoriev I.V."/>
        </authorList>
    </citation>
    <scope>NUCLEOTIDE SEQUENCE [LARGE SCALE GENOMIC DNA]</scope>
    <source>
        <strain evidence="2">CBS 506.65</strain>
    </source>
</reference>
<dbReference type="RefSeq" id="XP_022580308.1">
    <property type="nucleotide sequence ID" value="XM_022724934.1"/>
</dbReference>
<dbReference type="InterPro" id="IPR021276">
    <property type="entry name" value="DUF2855"/>
</dbReference>
<dbReference type="VEuPathDB" id="FungiDB:ASPZODRAFT_143677"/>
<dbReference type="OrthoDB" id="192702at2759"/>
<evidence type="ECO:0000313" key="1">
    <source>
        <dbReference type="EMBL" id="OJJ45798.1"/>
    </source>
</evidence>
<keyword evidence="2" id="KW-1185">Reference proteome</keyword>
<dbReference type="GeneID" id="34611399"/>
<gene>
    <name evidence="1" type="ORF">ASPZODRAFT_143677</name>
</gene>
<dbReference type="Pfam" id="PF11017">
    <property type="entry name" value="DUF2855"/>
    <property type="match status" value="1"/>
</dbReference>
<sequence>MDIHVVSKLDSSQHAAFQMTKPSLPLAPSSVRVQPTLVSLASNNLTYAGMGDMLHWWDPYPVPATAPVPYNNRSVWGIVPAWGFAKVIASTTVSLPGETTFLWGYWPLSSHVVDLQLIVAEPEGHWMEVSPYRQALLPLYNRYIRVNNNTLTLSTSNNLSTVDCQGWEASMRPVWACGYLLSEYVFTPNPQTHPPVHPTGNFAQEAWTTMEADISEAVVINLSASSKTGRALTYNLCGRPAGTGPLGLLQITSSPSAIAQADLSSLFPVHVVSYTQVSSSAVVQSVEEWLVSRQPKKIVIVDHGGRDGSLLQLHSLIKNNPFLKTCQLMVLAVGLQQKVYKMEDLEAMQKTLIHLHQIQVNTSAMQEAAIATTGPTQYFGELDQRWASWLAGKEAAAPDLRLVWGKGVVGAQGIEGGWESLCQSRVKPDEALVYTIA</sequence>